<protein>
    <submittedName>
        <fullName evidence="3">Uncharacterized protein</fullName>
    </submittedName>
</protein>
<evidence type="ECO:0000256" key="1">
    <source>
        <dbReference type="SAM" id="SignalP"/>
    </source>
</evidence>
<proteinExistence type="predicted"/>
<keyword evidence="1" id="KW-0732">Signal</keyword>
<dbReference type="WBParaSite" id="Gr19_v10_g3014.t1">
    <property type="protein sequence ID" value="Gr19_v10_g3014.t1"/>
    <property type="gene ID" value="Gr19_v10_g3014"/>
</dbReference>
<name>A0A914HQP9_GLORO</name>
<dbReference type="AlphaFoldDB" id="A0A914HQP9"/>
<reference evidence="3" key="1">
    <citation type="submission" date="2022-11" db="UniProtKB">
        <authorList>
            <consortium name="WormBaseParasite"/>
        </authorList>
    </citation>
    <scope>IDENTIFICATION</scope>
</reference>
<sequence>MLFAIILFTVFHGVSCGTSFDLDNQLLNYVERPPPLSNGIASGNSSRCVVYFDYRNPAKATLAVLPQAHAPNSTRFKDCERDCADFEHAGHEKRQWNHTCHLDDELDCKITFNWGQLSAAGTCPALYNSPEQAERIKRNKKKIHGLVHVSGLCVLFADNQTLGGYKVQELTPELTPQFGTCAQQCAKFESGTPNNNNNDVTWKNQCGDASSAAAGGGRCQIRRDNGNYTMHGNCPMLDENGDAYFGQILADLVPEKLVSATKMSAFVSVRALCLALIFGTFSGAQWHFIAGGAKCF</sequence>
<feature type="chain" id="PRO_5037241437" evidence="1">
    <location>
        <begin position="17"/>
        <end position="296"/>
    </location>
</feature>
<evidence type="ECO:0000313" key="3">
    <source>
        <dbReference type="WBParaSite" id="Gr19_v10_g3014.t1"/>
    </source>
</evidence>
<accession>A0A914HQP9</accession>
<keyword evidence="2" id="KW-1185">Reference proteome</keyword>
<evidence type="ECO:0000313" key="2">
    <source>
        <dbReference type="Proteomes" id="UP000887572"/>
    </source>
</evidence>
<feature type="signal peptide" evidence="1">
    <location>
        <begin position="1"/>
        <end position="16"/>
    </location>
</feature>
<organism evidence="2 3">
    <name type="scientific">Globodera rostochiensis</name>
    <name type="common">Golden nematode worm</name>
    <name type="synonym">Heterodera rostochiensis</name>
    <dbReference type="NCBI Taxonomy" id="31243"/>
    <lineage>
        <taxon>Eukaryota</taxon>
        <taxon>Metazoa</taxon>
        <taxon>Ecdysozoa</taxon>
        <taxon>Nematoda</taxon>
        <taxon>Chromadorea</taxon>
        <taxon>Rhabditida</taxon>
        <taxon>Tylenchina</taxon>
        <taxon>Tylenchomorpha</taxon>
        <taxon>Tylenchoidea</taxon>
        <taxon>Heteroderidae</taxon>
        <taxon>Heteroderinae</taxon>
        <taxon>Globodera</taxon>
    </lineage>
</organism>
<dbReference type="Proteomes" id="UP000887572">
    <property type="component" value="Unplaced"/>
</dbReference>